<reference evidence="6 7" key="1">
    <citation type="journal article" date="2019" name="Int. J. Syst. Evol. Microbiol.">
        <title>The Global Catalogue of Microorganisms (GCM) 10K type strain sequencing project: providing services to taxonomists for standard genome sequencing and annotation.</title>
        <authorList>
            <consortium name="The Broad Institute Genomics Platform"/>
            <consortium name="The Broad Institute Genome Sequencing Center for Infectious Disease"/>
            <person name="Wu L."/>
            <person name="Ma J."/>
        </authorList>
    </citation>
    <scope>NUCLEOTIDE SEQUENCE [LARGE SCALE GENOMIC DNA]</scope>
    <source>
        <strain evidence="6 7">JCM 14283</strain>
    </source>
</reference>
<dbReference type="SUPFAM" id="SSF47090">
    <property type="entry name" value="PGBD-like"/>
    <property type="match status" value="1"/>
</dbReference>
<comment type="similarity">
    <text evidence="1">Belongs to the glycosyl hydrolase 3 family.</text>
</comment>
<feature type="domain" description="Glycoside hydrolase family 3 N-terminal" evidence="5">
    <location>
        <begin position="49"/>
        <end position="376"/>
    </location>
</feature>
<comment type="caution">
    <text evidence="6">The sequence shown here is derived from an EMBL/GenBank/DDBJ whole genome shotgun (WGS) entry which is preliminary data.</text>
</comment>
<keyword evidence="3" id="KW-0326">Glycosidase</keyword>
<dbReference type="RefSeq" id="WP_343986671.1">
    <property type="nucleotide sequence ID" value="NZ_BAAANB010000001.1"/>
</dbReference>
<gene>
    <name evidence="6" type="ORF">GCM10009740_03870</name>
</gene>
<dbReference type="PROSITE" id="PS00775">
    <property type="entry name" value="GLYCOSYL_HYDROL_F3"/>
    <property type="match status" value="1"/>
</dbReference>
<sequence>MRPRFSLAVGSVVSAVAALLTISAGVNAPTAVALTPAEQALAAYNRMTTAQRIGQLFMVGGPVTGLGSATTSAISTYHVGNLVLTGRTTAGAPPVRYLAGAADNLTTATATAGVPLFIATDQEGGYVQVLQGSGFSRMPTALTQGTWADTTLTAYARAWGIQVMRSGVDVDLAPVMDTVSQAFAPYNKPIGYYQREYGYTQTVVADKGTTFLRGMQAYGLAMTAKHFPGLGRVAGNTDTTAGVTDTVTTRTSADITPFRAAIAAGAHLLMVSSAYYSRIDPYHPAVFSSTVIRGMIRGDLGFTGIVVSDDIGNARQVAAWSPGTRAVNFISAGGDMVLTVNPYLIPAMVSAVTSRAATDSVFRSWVQAAVMRVLTVKAAYGLLAPRLPVTGYFGPLTTAALQRWLGIAQTGAFDTTTIRALQARIGTSVDGIWGSRSIAALQTYLWLYHDGATTWNVHTAAGLQRYLNTQL</sequence>
<organism evidence="6 7">
    <name type="scientific">Terrabacter terrae</name>
    <dbReference type="NCBI Taxonomy" id="318434"/>
    <lineage>
        <taxon>Bacteria</taxon>
        <taxon>Bacillati</taxon>
        <taxon>Actinomycetota</taxon>
        <taxon>Actinomycetes</taxon>
        <taxon>Micrococcales</taxon>
        <taxon>Intrasporangiaceae</taxon>
        <taxon>Terrabacter</taxon>
    </lineage>
</organism>
<accession>A0ABN2TTE7</accession>
<dbReference type="Proteomes" id="UP001501285">
    <property type="component" value="Unassembled WGS sequence"/>
</dbReference>
<dbReference type="InterPro" id="IPR001764">
    <property type="entry name" value="Glyco_hydro_3_N"/>
</dbReference>
<dbReference type="PANTHER" id="PTHR30480:SF16">
    <property type="entry name" value="GLYCOSIDE HYDROLASE FAMILY 3 DOMAIN PROTEIN"/>
    <property type="match status" value="1"/>
</dbReference>
<name>A0ABN2TTE7_9MICO</name>
<evidence type="ECO:0000256" key="1">
    <source>
        <dbReference type="ARBA" id="ARBA00005336"/>
    </source>
</evidence>
<dbReference type="EMBL" id="BAAANB010000001">
    <property type="protein sequence ID" value="GAA2019053.1"/>
    <property type="molecule type" value="Genomic_DNA"/>
</dbReference>
<evidence type="ECO:0000313" key="6">
    <source>
        <dbReference type="EMBL" id="GAA2019053.1"/>
    </source>
</evidence>
<dbReference type="InterPro" id="IPR017853">
    <property type="entry name" value="GH"/>
</dbReference>
<keyword evidence="2" id="KW-0378">Hydrolase</keyword>
<evidence type="ECO:0000256" key="4">
    <source>
        <dbReference type="SAM" id="SignalP"/>
    </source>
</evidence>
<feature type="signal peptide" evidence="4">
    <location>
        <begin position="1"/>
        <end position="28"/>
    </location>
</feature>
<dbReference type="InterPro" id="IPR019800">
    <property type="entry name" value="Glyco_hydro_3_AS"/>
</dbReference>
<evidence type="ECO:0000259" key="5">
    <source>
        <dbReference type="Pfam" id="PF00933"/>
    </source>
</evidence>
<dbReference type="InterPro" id="IPR036962">
    <property type="entry name" value="Glyco_hydro_3_N_sf"/>
</dbReference>
<proteinExistence type="inferred from homology"/>
<evidence type="ECO:0000256" key="3">
    <source>
        <dbReference type="ARBA" id="ARBA00023295"/>
    </source>
</evidence>
<protein>
    <recommendedName>
        <fullName evidence="5">Glycoside hydrolase family 3 N-terminal domain-containing protein</fullName>
    </recommendedName>
</protein>
<dbReference type="Pfam" id="PF00933">
    <property type="entry name" value="Glyco_hydro_3"/>
    <property type="match status" value="1"/>
</dbReference>
<evidence type="ECO:0000256" key="2">
    <source>
        <dbReference type="ARBA" id="ARBA00022801"/>
    </source>
</evidence>
<dbReference type="PANTHER" id="PTHR30480">
    <property type="entry name" value="BETA-HEXOSAMINIDASE-RELATED"/>
    <property type="match status" value="1"/>
</dbReference>
<dbReference type="InterPro" id="IPR036365">
    <property type="entry name" value="PGBD-like_sf"/>
</dbReference>
<feature type="chain" id="PRO_5045272505" description="Glycoside hydrolase family 3 N-terminal domain-containing protein" evidence="4">
    <location>
        <begin position="29"/>
        <end position="471"/>
    </location>
</feature>
<keyword evidence="4" id="KW-0732">Signal</keyword>
<dbReference type="SUPFAM" id="SSF51445">
    <property type="entry name" value="(Trans)glycosidases"/>
    <property type="match status" value="1"/>
</dbReference>
<keyword evidence="7" id="KW-1185">Reference proteome</keyword>
<dbReference type="InterPro" id="IPR050226">
    <property type="entry name" value="NagZ_Beta-hexosaminidase"/>
</dbReference>
<dbReference type="Gene3D" id="3.20.20.300">
    <property type="entry name" value="Glycoside hydrolase, family 3, N-terminal domain"/>
    <property type="match status" value="1"/>
</dbReference>
<evidence type="ECO:0000313" key="7">
    <source>
        <dbReference type="Proteomes" id="UP001501285"/>
    </source>
</evidence>